<dbReference type="AlphaFoldDB" id="A0A1S8M990"/>
<sequence>MKKIFITILLIFATTSNALFFSGCDKSNDTKQAEQTEALQKQSSSKIGMPNITNFYEKRMMKTIMEDCDNSNLITYAYIKNDMTGKFTYLGEAMGYGLPYGTEYTNPQYSTGSSSNRVTLPQADPNGRAIRF</sequence>
<evidence type="ECO:0000313" key="1">
    <source>
        <dbReference type="EMBL" id="URZ12450.1"/>
    </source>
</evidence>
<dbReference type="RefSeq" id="WP_077833857.1">
    <property type="nucleotide sequence ID" value="NZ_CP096983.1"/>
</dbReference>
<keyword evidence="2" id="KW-1185">Reference proteome</keyword>
<accession>A0A1S8M990</accession>
<dbReference type="EMBL" id="CP096983">
    <property type="protein sequence ID" value="URZ12450.1"/>
    <property type="molecule type" value="Genomic_DNA"/>
</dbReference>
<protein>
    <submittedName>
        <fullName evidence="1">Uncharacterized protein</fullName>
    </submittedName>
</protein>
<evidence type="ECO:0000313" key="2">
    <source>
        <dbReference type="Proteomes" id="UP000190951"/>
    </source>
</evidence>
<dbReference type="KEGG" id="crw:CROST_031720"/>
<reference evidence="1 2" key="1">
    <citation type="submission" date="2022-04" db="EMBL/GenBank/DDBJ databases">
        <title>Genome sequence of C. roseum typestrain.</title>
        <authorList>
            <person name="Poehlein A."/>
            <person name="Schoch T."/>
            <person name="Duerre P."/>
            <person name="Daniel R."/>
        </authorList>
    </citation>
    <scope>NUCLEOTIDE SEQUENCE [LARGE SCALE GENOMIC DNA]</scope>
    <source>
        <strain evidence="1 2">DSM 7320</strain>
    </source>
</reference>
<dbReference type="Proteomes" id="UP000190951">
    <property type="component" value="Chromosome"/>
</dbReference>
<dbReference type="PROSITE" id="PS51257">
    <property type="entry name" value="PROKAR_LIPOPROTEIN"/>
    <property type="match status" value="1"/>
</dbReference>
<name>A0A1S8M990_9CLOT</name>
<gene>
    <name evidence="1" type="ORF">CROST_031720</name>
</gene>
<proteinExistence type="predicted"/>
<organism evidence="1 2">
    <name type="scientific">Clostridium felsineum</name>
    <dbReference type="NCBI Taxonomy" id="36839"/>
    <lineage>
        <taxon>Bacteria</taxon>
        <taxon>Bacillati</taxon>
        <taxon>Bacillota</taxon>
        <taxon>Clostridia</taxon>
        <taxon>Eubacteriales</taxon>
        <taxon>Clostridiaceae</taxon>
        <taxon>Clostridium</taxon>
    </lineage>
</organism>